<dbReference type="InterPro" id="IPR023416">
    <property type="entry name" value="Transthyretin/HIU_hydrolase_d"/>
</dbReference>
<accession>A0A0B0IJE0</accession>
<dbReference type="UniPathway" id="UPA00394">
    <property type="reaction ID" value="UER00652"/>
</dbReference>
<evidence type="ECO:0000256" key="8">
    <source>
        <dbReference type="PIRSR" id="PIRSR600895-51"/>
    </source>
</evidence>
<evidence type="ECO:0000256" key="2">
    <source>
        <dbReference type="ARBA" id="ARBA00001163"/>
    </source>
</evidence>
<keyword evidence="12" id="KW-1185">Reference proteome</keyword>
<dbReference type="NCBIfam" id="TIGR03164">
    <property type="entry name" value="UHCUDC"/>
    <property type="match status" value="1"/>
</dbReference>
<dbReference type="InterPro" id="IPR018020">
    <property type="entry name" value="OHCU_decarboxylase"/>
</dbReference>
<feature type="binding site" evidence="8">
    <location>
        <position position="209"/>
    </location>
    <ligand>
        <name>substrate</name>
    </ligand>
</feature>
<keyword evidence="7" id="KW-0456">Lyase</keyword>
<dbReference type="SUPFAM" id="SSF49472">
    <property type="entry name" value="Transthyretin (synonym: prealbumin)"/>
    <property type="match status" value="1"/>
</dbReference>
<gene>
    <name evidence="11" type="ORF">LQ50_03900</name>
</gene>
<feature type="domain" description="Oxo-4-hydroxy-4-carboxy-5-ureidoimidazoline decarboxylase" evidence="10">
    <location>
        <begin position="5"/>
        <end position="157"/>
    </location>
</feature>
<comment type="catalytic activity">
    <reaction evidence="2">
        <text>5-hydroxy-2-oxo-4-ureido-2,5-dihydro-1H-imidazole-5-carboxylate + H(+) = (S)-allantoin + CO2</text>
        <dbReference type="Rhea" id="RHEA:26301"/>
        <dbReference type="ChEBI" id="CHEBI:15378"/>
        <dbReference type="ChEBI" id="CHEBI:15678"/>
        <dbReference type="ChEBI" id="CHEBI:16526"/>
        <dbReference type="ChEBI" id="CHEBI:58639"/>
        <dbReference type="EC" id="4.1.1.97"/>
    </reaction>
</comment>
<evidence type="ECO:0008006" key="13">
    <source>
        <dbReference type="Google" id="ProtNLM"/>
    </source>
</evidence>
<evidence type="ECO:0000256" key="7">
    <source>
        <dbReference type="ARBA" id="ARBA00023239"/>
    </source>
</evidence>
<keyword evidence="5" id="KW-0210">Decarboxylase</keyword>
<dbReference type="PANTHER" id="PTHR43466">
    <property type="entry name" value="2-OXO-4-HYDROXY-4-CARBOXY-5-UREIDOIMIDAZOLINE DECARBOXYLASE-RELATED"/>
    <property type="match status" value="1"/>
</dbReference>
<comment type="catalytic activity">
    <reaction evidence="1">
        <text>5-hydroxyisourate + H2O = 5-hydroxy-2-oxo-4-ureido-2,5-dihydro-1H-imidazole-5-carboxylate + H(+)</text>
        <dbReference type="Rhea" id="RHEA:23736"/>
        <dbReference type="ChEBI" id="CHEBI:15377"/>
        <dbReference type="ChEBI" id="CHEBI:15378"/>
        <dbReference type="ChEBI" id="CHEBI:18072"/>
        <dbReference type="ChEBI" id="CHEBI:58639"/>
        <dbReference type="EC" id="3.5.2.17"/>
    </reaction>
</comment>
<dbReference type="PROSITE" id="PS00769">
    <property type="entry name" value="TRANSTHYRETIN_2"/>
    <property type="match status" value="1"/>
</dbReference>
<evidence type="ECO:0000259" key="9">
    <source>
        <dbReference type="Pfam" id="PF00576"/>
    </source>
</evidence>
<evidence type="ECO:0000256" key="1">
    <source>
        <dbReference type="ARBA" id="ARBA00001043"/>
    </source>
</evidence>
<dbReference type="GO" id="GO:0006144">
    <property type="term" value="P:purine nucleobase metabolic process"/>
    <property type="evidence" value="ECO:0007669"/>
    <property type="project" value="UniProtKB-KW"/>
</dbReference>
<reference evidence="11 12" key="1">
    <citation type="submission" date="2014-09" db="EMBL/GenBank/DDBJ databases">
        <title>Genome sequencing and annotation of Bacillus Okhensis strain Kh10-101T.</title>
        <authorList>
            <person name="Prakash J.S."/>
        </authorList>
    </citation>
    <scope>NUCLEOTIDE SEQUENCE [LARGE SCALE GENOMIC DNA]</scope>
    <source>
        <strain evidence="12">Kh10-101T</strain>
    </source>
</reference>
<dbReference type="Pfam" id="PF00576">
    <property type="entry name" value="Transthyretin"/>
    <property type="match status" value="1"/>
</dbReference>
<dbReference type="EMBL" id="JRJU01000003">
    <property type="protein sequence ID" value="KHF41385.1"/>
    <property type="molecule type" value="Genomic_DNA"/>
</dbReference>
<comment type="caution">
    <text evidence="11">The sequence shown here is derived from an EMBL/GenBank/DDBJ whole genome shotgun (WGS) entry which is preliminary data.</text>
</comment>
<feature type="domain" description="Transthyretin/hydroxyisourate hydrolase" evidence="9">
    <location>
        <begin position="167"/>
        <end position="279"/>
    </location>
</feature>
<dbReference type="InterPro" id="IPR036778">
    <property type="entry name" value="OHCU_decarboxylase_sf"/>
</dbReference>
<comment type="pathway">
    <text evidence="3">Purine metabolism; urate degradation; (S)-allantoin from urate: step 3/3.</text>
</comment>
<dbReference type="InterPro" id="IPR000895">
    <property type="entry name" value="Transthyretin/HIU_hydrolase"/>
</dbReference>
<dbReference type="PANTHER" id="PTHR43466:SF1">
    <property type="entry name" value="2-OXO-4-HYDROXY-4-CARBOXY-5-UREIDOIMIDAZOLINE DECARBOXYLASE-RELATED"/>
    <property type="match status" value="1"/>
</dbReference>
<evidence type="ECO:0000256" key="6">
    <source>
        <dbReference type="ARBA" id="ARBA00022801"/>
    </source>
</evidence>
<dbReference type="InterPro" id="IPR017580">
    <property type="entry name" value="OHCU_decarboxylase-1"/>
</dbReference>
<dbReference type="InterPro" id="IPR036817">
    <property type="entry name" value="Transthyretin/HIU_hydrolase_sf"/>
</dbReference>
<dbReference type="PRINTS" id="PR00189">
    <property type="entry name" value="TRNSTHYRETIN"/>
</dbReference>
<evidence type="ECO:0000259" key="10">
    <source>
        <dbReference type="Pfam" id="PF09349"/>
    </source>
</evidence>
<proteinExistence type="predicted"/>
<dbReference type="eggNOG" id="COG3195">
    <property type="taxonomic scope" value="Bacteria"/>
</dbReference>
<dbReference type="CDD" id="cd05822">
    <property type="entry name" value="TLP_HIUase"/>
    <property type="match status" value="1"/>
</dbReference>
<evidence type="ECO:0000256" key="5">
    <source>
        <dbReference type="ARBA" id="ARBA00022793"/>
    </source>
</evidence>
<dbReference type="AlphaFoldDB" id="A0A0B0IJE0"/>
<dbReference type="GO" id="GO:0033971">
    <property type="term" value="F:hydroxyisourate hydrolase activity"/>
    <property type="evidence" value="ECO:0007669"/>
    <property type="project" value="UniProtKB-EC"/>
</dbReference>
<dbReference type="GO" id="GO:0019628">
    <property type="term" value="P:urate catabolic process"/>
    <property type="evidence" value="ECO:0007669"/>
    <property type="project" value="UniProtKB-UniPathway"/>
</dbReference>
<evidence type="ECO:0000313" key="11">
    <source>
        <dbReference type="EMBL" id="KHF41385.1"/>
    </source>
</evidence>
<keyword evidence="4" id="KW-0659">Purine metabolism</keyword>
<dbReference type="Pfam" id="PF09349">
    <property type="entry name" value="OHCU_decarbox"/>
    <property type="match status" value="1"/>
</dbReference>
<sequence length="280" mass="32567">MDHVNKMDQSEFVEVVGAVFEHSPWVAERSWKNHPFDHLEQMYNVMIKEMHAAPSSLKRSLLRAHPDLGTRLEVSESSRDEQKNAGLSQLTEEEFEEFSMMNKEYTNKFGFPFIMAVKGQDKLTIKNNMKERIHNSYEEEFETALIQVSKIAKFRLDDLIEIKTGKLTTHVLDISVGKPAKQVRIELFKLIEDHQLVKIREARTNSDGRVSEPLLNENELEKGTYQLQFHVGDYYRSNKLEQETYFLEIVPIQFVVSNEEEHYHVPLLLAPGGYSTYRGS</sequence>
<dbReference type="eggNOG" id="COG2351">
    <property type="taxonomic scope" value="Bacteria"/>
</dbReference>
<dbReference type="STRING" id="333138.LQ50_03900"/>
<dbReference type="InterPro" id="IPR023419">
    <property type="entry name" value="Transthyretin_CS"/>
</dbReference>
<dbReference type="Proteomes" id="UP000030832">
    <property type="component" value="Unassembled WGS sequence"/>
</dbReference>
<dbReference type="GO" id="GO:0051997">
    <property type="term" value="F:2-oxo-4-hydroxy-4-carboxy-5-ureidoimidazoline decarboxylase activity"/>
    <property type="evidence" value="ECO:0007669"/>
    <property type="project" value="UniProtKB-EC"/>
</dbReference>
<evidence type="ECO:0000313" key="12">
    <source>
        <dbReference type="Proteomes" id="UP000030832"/>
    </source>
</evidence>
<dbReference type="GO" id="GO:0000255">
    <property type="term" value="P:allantoin metabolic process"/>
    <property type="evidence" value="ECO:0007669"/>
    <property type="project" value="InterPro"/>
</dbReference>
<dbReference type="InterPro" id="IPR023418">
    <property type="entry name" value="Thyroxine_BS"/>
</dbReference>
<dbReference type="NCBIfam" id="TIGR02962">
    <property type="entry name" value="hdxy_isourate"/>
    <property type="match status" value="1"/>
</dbReference>
<dbReference type="PROSITE" id="PS00768">
    <property type="entry name" value="TRANSTHYRETIN_1"/>
    <property type="match status" value="1"/>
</dbReference>
<feature type="binding site" evidence="8">
    <location>
        <position position="170"/>
    </location>
    <ligand>
        <name>substrate</name>
    </ligand>
</feature>
<feature type="binding site" evidence="8">
    <location>
        <position position="277"/>
    </location>
    <ligand>
        <name>substrate</name>
    </ligand>
</feature>
<dbReference type="Gene3D" id="2.60.40.180">
    <property type="entry name" value="Transthyretin/hydroxyisourate hydrolase domain"/>
    <property type="match status" value="1"/>
</dbReference>
<dbReference type="Gene3D" id="1.10.3330.10">
    <property type="entry name" value="Oxo-4-hydroxy-4-carboxy-5-ureidoimidazoline decarboxylase"/>
    <property type="match status" value="1"/>
</dbReference>
<keyword evidence="6" id="KW-0378">Hydrolase</keyword>
<evidence type="ECO:0000256" key="4">
    <source>
        <dbReference type="ARBA" id="ARBA00022631"/>
    </source>
</evidence>
<dbReference type="InterPro" id="IPR014306">
    <property type="entry name" value="Hydroxyisourate_hydrolase"/>
</dbReference>
<organism evidence="11 12">
    <name type="scientific">Halalkalibacter okhensis</name>
    <dbReference type="NCBI Taxonomy" id="333138"/>
    <lineage>
        <taxon>Bacteria</taxon>
        <taxon>Bacillati</taxon>
        <taxon>Bacillota</taxon>
        <taxon>Bacilli</taxon>
        <taxon>Bacillales</taxon>
        <taxon>Bacillaceae</taxon>
        <taxon>Halalkalibacter</taxon>
    </lineage>
</organism>
<dbReference type="SUPFAM" id="SSF158694">
    <property type="entry name" value="UraD-Like"/>
    <property type="match status" value="1"/>
</dbReference>
<protein>
    <recommendedName>
        <fullName evidence="13">2-oxo-4-hydroxy-4-carboxy-5-ureidoimidazoline decarboxylase</fullName>
    </recommendedName>
</protein>
<evidence type="ECO:0000256" key="3">
    <source>
        <dbReference type="ARBA" id="ARBA00004754"/>
    </source>
</evidence>
<name>A0A0B0IJE0_9BACI</name>